<evidence type="ECO:0000256" key="7">
    <source>
        <dbReference type="SAM" id="Phobius"/>
    </source>
</evidence>
<dbReference type="Pfam" id="PF16916">
    <property type="entry name" value="ZT_dimer"/>
    <property type="match status" value="1"/>
</dbReference>
<dbReference type="STRING" id="1123071.SAMN02745181_2254"/>
<dbReference type="InterPro" id="IPR027470">
    <property type="entry name" value="Cation_efflux_CTD"/>
</dbReference>
<dbReference type="InterPro" id="IPR050291">
    <property type="entry name" value="CDF_Transporter"/>
</dbReference>
<dbReference type="GO" id="GO:0015086">
    <property type="term" value="F:cadmium ion transmembrane transporter activity"/>
    <property type="evidence" value="ECO:0007669"/>
    <property type="project" value="TreeGrafter"/>
</dbReference>
<dbReference type="RefSeq" id="WP_143183859.1">
    <property type="nucleotide sequence ID" value="NZ_FQYR01000004.1"/>
</dbReference>
<dbReference type="SUPFAM" id="SSF160240">
    <property type="entry name" value="Cation efflux protein cytoplasmic domain-like"/>
    <property type="match status" value="1"/>
</dbReference>
<dbReference type="InterPro" id="IPR027469">
    <property type="entry name" value="Cation_efflux_TMD_sf"/>
</dbReference>
<dbReference type="NCBIfam" id="TIGR01297">
    <property type="entry name" value="CDF"/>
    <property type="match status" value="1"/>
</dbReference>
<keyword evidence="4 7" id="KW-0812">Transmembrane</keyword>
<feature type="domain" description="Cation efflux protein cytoplasmic" evidence="9">
    <location>
        <begin position="216"/>
        <end position="293"/>
    </location>
</feature>
<feature type="transmembrane region" description="Helical" evidence="7">
    <location>
        <begin position="89"/>
        <end position="110"/>
    </location>
</feature>
<evidence type="ECO:0000256" key="2">
    <source>
        <dbReference type="ARBA" id="ARBA00008114"/>
    </source>
</evidence>
<dbReference type="PANTHER" id="PTHR43840:SF15">
    <property type="entry name" value="MITOCHONDRIAL METAL TRANSPORTER 1-RELATED"/>
    <property type="match status" value="1"/>
</dbReference>
<keyword evidence="5 7" id="KW-1133">Transmembrane helix</keyword>
<evidence type="ECO:0000313" key="10">
    <source>
        <dbReference type="EMBL" id="SHJ64598.1"/>
    </source>
</evidence>
<dbReference type="GO" id="GO:0006882">
    <property type="term" value="P:intracellular zinc ion homeostasis"/>
    <property type="evidence" value="ECO:0007669"/>
    <property type="project" value="TreeGrafter"/>
</dbReference>
<dbReference type="GO" id="GO:0015093">
    <property type="term" value="F:ferrous iron transmembrane transporter activity"/>
    <property type="evidence" value="ECO:0007669"/>
    <property type="project" value="TreeGrafter"/>
</dbReference>
<organism evidence="10 11">
    <name type="scientific">Rubritalea squalenifaciens DSM 18772</name>
    <dbReference type="NCBI Taxonomy" id="1123071"/>
    <lineage>
        <taxon>Bacteria</taxon>
        <taxon>Pseudomonadati</taxon>
        <taxon>Verrucomicrobiota</taxon>
        <taxon>Verrucomicrobiia</taxon>
        <taxon>Verrucomicrobiales</taxon>
        <taxon>Rubritaleaceae</taxon>
        <taxon>Rubritalea</taxon>
    </lineage>
</organism>
<feature type="transmembrane region" description="Helical" evidence="7">
    <location>
        <begin position="185"/>
        <end position="203"/>
    </location>
</feature>
<evidence type="ECO:0000256" key="6">
    <source>
        <dbReference type="ARBA" id="ARBA00023136"/>
    </source>
</evidence>
<dbReference type="Gene3D" id="1.20.1510.10">
    <property type="entry name" value="Cation efflux protein transmembrane domain"/>
    <property type="match status" value="1"/>
</dbReference>
<dbReference type="AlphaFoldDB" id="A0A1M6L039"/>
<keyword evidence="6 7" id="KW-0472">Membrane</keyword>
<protein>
    <submittedName>
        <fullName evidence="10">Cation diffusion facilitator family transporter</fullName>
    </submittedName>
</protein>
<comment type="subcellular location">
    <subcellularLocation>
        <location evidence="1">Membrane</location>
        <topology evidence="1">Multi-pass membrane protein</topology>
    </subcellularLocation>
</comment>
<evidence type="ECO:0000256" key="5">
    <source>
        <dbReference type="ARBA" id="ARBA00022989"/>
    </source>
</evidence>
<reference evidence="10 11" key="1">
    <citation type="submission" date="2016-11" db="EMBL/GenBank/DDBJ databases">
        <authorList>
            <person name="Jaros S."/>
            <person name="Januszkiewicz K."/>
            <person name="Wedrychowicz H."/>
        </authorList>
    </citation>
    <scope>NUCLEOTIDE SEQUENCE [LARGE SCALE GENOMIC DNA]</scope>
    <source>
        <strain evidence="10 11">DSM 18772</strain>
    </source>
</reference>
<proteinExistence type="inferred from homology"/>
<evidence type="ECO:0000313" key="11">
    <source>
        <dbReference type="Proteomes" id="UP000184510"/>
    </source>
</evidence>
<gene>
    <name evidence="10" type="ORF">SAMN02745181_2254</name>
</gene>
<keyword evidence="11" id="KW-1185">Reference proteome</keyword>
<evidence type="ECO:0000256" key="3">
    <source>
        <dbReference type="ARBA" id="ARBA00022448"/>
    </source>
</evidence>
<dbReference type="OrthoDB" id="9806522at2"/>
<evidence type="ECO:0000256" key="4">
    <source>
        <dbReference type="ARBA" id="ARBA00022692"/>
    </source>
</evidence>
<feature type="transmembrane region" description="Helical" evidence="7">
    <location>
        <begin position="122"/>
        <end position="140"/>
    </location>
</feature>
<dbReference type="InterPro" id="IPR058533">
    <property type="entry name" value="Cation_efflux_TM"/>
</dbReference>
<feature type="transmembrane region" description="Helical" evidence="7">
    <location>
        <begin position="160"/>
        <end position="179"/>
    </location>
</feature>
<accession>A0A1M6L039</accession>
<comment type="similarity">
    <text evidence="2">Belongs to the cation diffusion facilitator (CDF) transporter (TC 2.A.4) family.</text>
</comment>
<evidence type="ECO:0000259" key="8">
    <source>
        <dbReference type="Pfam" id="PF01545"/>
    </source>
</evidence>
<evidence type="ECO:0000259" key="9">
    <source>
        <dbReference type="Pfam" id="PF16916"/>
    </source>
</evidence>
<dbReference type="FunCoup" id="A0A1M6L039">
    <property type="interactions" value="298"/>
</dbReference>
<evidence type="ECO:0000256" key="1">
    <source>
        <dbReference type="ARBA" id="ARBA00004141"/>
    </source>
</evidence>
<dbReference type="PANTHER" id="PTHR43840">
    <property type="entry name" value="MITOCHONDRIAL METAL TRANSPORTER 1-RELATED"/>
    <property type="match status" value="1"/>
</dbReference>
<sequence length="305" mass="33808">MSELHEKTQKADQSYVMAWSLWVGVFLMLVKLVAAYLTGSAAIYGDAAESVVHVVAVAFAAYSVRLAWKPADDTHHYGHDKVSFLSSGFEGGMISVASMFVVFEAVRRWIEGVPVHRVSEGLMLTGFAALVNLVLGLWLIRKGKKMKSQILRANGLHVLADVWTSAGAVVGLLLVQATGDRMWDSLAALVVGGLVFKSGIVLVKESLGGLMDTVDPEMDKRVREELERECQKRGLTYHNLRLRHSGRIYWVEFHLVVDDGLSVKIAHEIASEVEAAVAKILEPDGRVISHIEPFSEEDRERSWER</sequence>
<feature type="domain" description="Cation efflux protein transmembrane" evidence="8">
    <location>
        <begin position="20"/>
        <end position="211"/>
    </location>
</feature>
<dbReference type="Proteomes" id="UP000184510">
    <property type="component" value="Unassembled WGS sequence"/>
</dbReference>
<name>A0A1M6L039_9BACT</name>
<dbReference type="InParanoid" id="A0A1M6L039"/>
<dbReference type="EMBL" id="FQYR01000004">
    <property type="protein sequence ID" value="SHJ64598.1"/>
    <property type="molecule type" value="Genomic_DNA"/>
</dbReference>
<dbReference type="InterPro" id="IPR002524">
    <property type="entry name" value="Cation_efflux"/>
</dbReference>
<dbReference type="Gene3D" id="3.30.70.1350">
    <property type="entry name" value="Cation efflux protein, cytoplasmic domain"/>
    <property type="match status" value="1"/>
</dbReference>
<dbReference type="GO" id="GO:0005886">
    <property type="term" value="C:plasma membrane"/>
    <property type="evidence" value="ECO:0007669"/>
    <property type="project" value="TreeGrafter"/>
</dbReference>
<dbReference type="SUPFAM" id="SSF161111">
    <property type="entry name" value="Cation efflux protein transmembrane domain-like"/>
    <property type="match status" value="1"/>
</dbReference>
<dbReference type="Pfam" id="PF01545">
    <property type="entry name" value="Cation_efflux"/>
    <property type="match status" value="1"/>
</dbReference>
<keyword evidence="3" id="KW-0813">Transport</keyword>
<dbReference type="InterPro" id="IPR036837">
    <property type="entry name" value="Cation_efflux_CTD_sf"/>
</dbReference>
<dbReference type="GO" id="GO:0015341">
    <property type="term" value="F:zinc efflux antiporter activity"/>
    <property type="evidence" value="ECO:0007669"/>
    <property type="project" value="TreeGrafter"/>
</dbReference>
<feature type="transmembrane region" description="Helical" evidence="7">
    <location>
        <begin position="21"/>
        <end position="44"/>
    </location>
</feature>